<dbReference type="AlphaFoldDB" id="A0A2B7YBZ0"/>
<reference evidence="1 2" key="1">
    <citation type="submission" date="2017-10" db="EMBL/GenBank/DDBJ databases">
        <title>Comparative genomics in systemic dimorphic fungi from Ajellomycetaceae.</title>
        <authorList>
            <person name="Munoz J.F."/>
            <person name="Mcewen J.G."/>
            <person name="Clay O.K."/>
            <person name="Cuomo C.A."/>
        </authorList>
    </citation>
    <scope>NUCLEOTIDE SEQUENCE [LARGE SCALE GENOMIC DNA]</scope>
    <source>
        <strain evidence="1 2">UAMH5409</strain>
    </source>
</reference>
<comment type="caution">
    <text evidence="1">The sequence shown here is derived from an EMBL/GenBank/DDBJ whole genome shotgun (WGS) entry which is preliminary data.</text>
</comment>
<dbReference type="Proteomes" id="UP000223968">
    <property type="component" value="Unassembled WGS sequence"/>
</dbReference>
<dbReference type="EMBL" id="PDNB01000004">
    <property type="protein sequence ID" value="PGH18382.1"/>
    <property type="molecule type" value="Genomic_DNA"/>
</dbReference>
<proteinExistence type="predicted"/>
<dbReference type="STRING" id="1447875.A0A2B7YBZ0"/>
<protein>
    <submittedName>
        <fullName evidence="1">Uncharacterized protein</fullName>
    </submittedName>
</protein>
<evidence type="ECO:0000313" key="1">
    <source>
        <dbReference type="EMBL" id="PGH18382.1"/>
    </source>
</evidence>
<accession>A0A2B7YBZ0</accession>
<dbReference type="OrthoDB" id="4196034at2759"/>
<name>A0A2B7YBZ0_9EURO</name>
<keyword evidence="2" id="KW-1185">Reference proteome</keyword>
<evidence type="ECO:0000313" key="2">
    <source>
        <dbReference type="Proteomes" id="UP000223968"/>
    </source>
</evidence>
<organism evidence="1 2">
    <name type="scientific">Helicocarpus griseus UAMH5409</name>
    <dbReference type="NCBI Taxonomy" id="1447875"/>
    <lineage>
        <taxon>Eukaryota</taxon>
        <taxon>Fungi</taxon>
        <taxon>Dikarya</taxon>
        <taxon>Ascomycota</taxon>
        <taxon>Pezizomycotina</taxon>
        <taxon>Eurotiomycetes</taxon>
        <taxon>Eurotiomycetidae</taxon>
        <taxon>Onygenales</taxon>
        <taxon>Ajellomycetaceae</taxon>
        <taxon>Helicocarpus</taxon>
    </lineage>
</organism>
<gene>
    <name evidence="1" type="ORF">AJ79_00449</name>
</gene>
<sequence>MRHFRHDKRGWVIYRTAYGDDEAWERFKQNVIERSRRRLAKPGVPPELADALEWTFVSDRATLEGASVDQPRHRFRDWAIRARKTEQPRAPADVDRDWNGERSPRYSFFIQVDEEGLHTAAYADLSDPFDSGWVNLVRADEDIDSSRNSAGLIDETEHGEEDEDEGWMMIAAYMIGPDFYDAIDQWPDTWYAFYTPPPGLVVY</sequence>